<proteinExistence type="predicted"/>
<protein>
    <submittedName>
        <fullName evidence="1">Uncharacterized protein</fullName>
    </submittedName>
</protein>
<gene>
    <name evidence="1" type="ORF">M9H77_35280</name>
</gene>
<reference evidence="2" key="1">
    <citation type="journal article" date="2023" name="Nat. Plants">
        <title>Single-cell RNA sequencing provides a high-resolution roadmap for understanding the multicellular compartmentation of specialized metabolism.</title>
        <authorList>
            <person name="Sun S."/>
            <person name="Shen X."/>
            <person name="Li Y."/>
            <person name="Li Y."/>
            <person name="Wang S."/>
            <person name="Li R."/>
            <person name="Zhang H."/>
            <person name="Shen G."/>
            <person name="Guo B."/>
            <person name="Wei J."/>
            <person name="Xu J."/>
            <person name="St-Pierre B."/>
            <person name="Chen S."/>
            <person name="Sun C."/>
        </authorList>
    </citation>
    <scope>NUCLEOTIDE SEQUENCE [LARGE SCALE GENOMIC DNA]</scope>
</reference>
<dbReference type="EMBL" id="CM044708">
    <property type="protein sequence ID" value="KAI5649275.1"/>
    <property type="molecule type" value="Genomic_DNA"/>
</dbReference>
<comment type="caution">
    <text evidence="1">The sequence shown here is derived from an EMBL/GenBank/DDBJ whole genome shotgun (WGS) entry which is preliminary data.</text>
</comment>
<keyword evidence="2" id="KW-1185">Reference proteome</keyword>
<sequence length="201" mass="22487">MPRRSFYNSSRWKKTDYESQSANIQNQVAGYNSSDEEEDLILVEDQNRPARRGGGIKKCSLGGGTIDFGLPLAGCGDTLIGQSLRPKNHPPRHSQPPLPLLELAHRLLVELPGATSFHCHSIDKELSFMFWSFLVVLLLLLGEERRAVRGVAAMLGAAKPEVQHWCYSVGNNNGIEKKQTERRKTWCCGGAWVVMARKKEK</sequence>
<evidence type="ECO:0000313" key="1">
    <source>
        <dbReference type="EMBL" id="KAI5649275.1"/>
    </source>
</evidence>
<accession>A0ACB9ZPB0</accession>
<dbReference type="Proteomes" id="UP001060085">
    <property type="component" value="Linkage Group LG08"/>
</dbReference>
<organism evidence="1 2">
    <name type="scientific">Catharanthus roseus</name>
    <name type="common">Madagascar periwinkle</name>
    <name type="synonym">Vinca rosea</name>
    <dbReference type="NCBI Taxonomy" id="4058"/>
    <lineage>
        <taxon>Eukaryota</taxon>
        <taxon>Viridiplantae</taxon>
        <taxon>Streptophyta</taxon>
        <taxon>Embryophyta</taxon>
        <taxon>Tracheophyta</taxon>
        <taxon>Spermatophyta</taxon>
        <taxon>Magnoliopsida</taxon>
        <taxon>eudicotyledons</taxon>
        <taxon>Gunneridae</taxon>
        <taxon>Pentapetalae</taxon>
        <taxon>asterids</taxon>
        <taxon>lamiids</taxon>
        <taxon>Gentianales</taxon>
        <taxon>Apocynaceae</taxon>
        <taxon>Rauvolfioideae</taxon>
        <taxon>Vinceae</taxon>
        <taxon>Catharanthinae</taxon>
        <taxon>Catharanthus</taxon>
    </lineage>
</organism>
<name>A0ACB9ZPB0_CATRO</name>
<evidence type="ECO:0000313" key="2">
    <source>
        <dbReference type="Proteomes" id="UP001060085"/>
    </source>
</evidence>